<keyword evidence="7" id="KW-0902">Two-component regulatory system</keyword>
<evidence type="ECO:0000256" key="6">
    <source>
        <dbReference type="ARBA" id="ARBA00022777"/>
    </source>
</evidence>
<evidence type="ECO:0000313" key="11">
    <source>
        <dbReference type="Proteomes" id="UP000095645"/>
    </source>
</evidence>
<dbReference type="GO" id="GO:0005886">
    <property type="term" value="C:plasma membrane"/>
    <property type="evidence" value="ECO:0007669"/>
    <property type="project" value="TreeGrafter"/>
</dbReference>
<comment type="catalytic activity">
    <reaction evidence="1">
        <text>ATP + protein L-histidine = ADP + protein N-phospho-L-histidine.</text>
        <dbReference type="EC" id="2.7.13.3"/>
    </reaction>
</comment>
<dbReference type="PROSITE" id="PS50109">
    <property type="entry name" value="HIS_KIN"/>
    <property type="match status" value="1"/>
</dbReference>
<keyword evidence="5 10" id="KW-0808">Transferase</keyword>
<reference evidence="10 11" key="1">
    <citation type="submission" date="2015-09" db="EMBL/GenBank/DDBJ databases">
        <authorList>
            <consortium name="Pathogen Informatics"/>
        </authorList>
    </citation>
    <scope>NUCLEOTIDE SEQUENCE [LARGE SCALE GENOMIC DNA]</scope>
    <source>
        <strain evidence="10 11">2789STDY5834861</strain>
    </source>
</reference>
<accession>A0A174E224</accession>
<dbReference type="InterPro" id="IPR004358">
    <property type="entry name" value="Sig_transdc_His_kin-like_C"/>
</dbReference>
<dbReference type="CDD" id="cd00075">
    <property type="entry name" value="HATPase"/>
    <property type="match status" value="1"/>
</dbReference>
<dbReference type="Pfam" id="PF02518">
    <property type="entry name" value="HATPase_c"/>
    <property type="match status" value="1"/>
</dbReference>
<dbReference type="Gene3D" id="3.30.565.10">
    <property type="entry name" value="Histidine kinase-like ATPase, C-terminal domain"/>
    <property type="match status" value="1"/>
</dbReference>
<evidence type="ECO:0000256" key="1">
    <source>
        <dbReference type="ARBA" id="ARBA00000085"/>
    </source>
</evidence>
<name>A0A174E224_9FIRM</name>
<protein>
    <recommendedName>
        <fullName evidence="3">histidine kinase</fullName>
        <ecNumber evidence="3">2.7.13.3</ecNumber>
    </recommendedName>
</protein>
<dbReference type="GO" id="GO:0000155">
    <property type="term" value="F:phosphorelay sensor kinase activity"/>
    <property type="evidence" value="ECO:0007669"/>
    <property type="project" value="InterPro"/>
</dbReference>
<evidence type="ECO:0000313" key="10">
    <source>
        <dbReference type="EMBL" id="CUO30499.1"/>
    </source>
</evidence>
<dbReference type="InterPro" id="IPR003661">
    <property type="entry name" value="HisK_dim/P_dom"/>
</dbReference>
<evidence type="ECO:0000256" key="4">
    <source>
        <dbReference type="ARBA" id="ARBA00022553"/>
    </source>
</evidence>
<evidence type="ECO:0000256" key="7">
    <source>
        <dbReference type="ARBA" id="ARBA00023012"/>
    </source>
</evidence>
<proteinExistence type="predicted"/>
<feature type="transmembrane region" description="Helical" evidence="8">
    <location>
        <begin position="164"/>
        <end position="186"/>
    </location>
</feature>
<dbReference type="Gene3D" id="1.10.287.130">
    <property type="match status" value="1"/>
</dbReference>
<sequence length="423" mass="48007">MKLWKRTVALMLITLLCSLIPVGVLSLYVTGKRSLNNAAETYGRQLANGKNLLEQFWDNSKYEQMSETGKKSYLEFQFLRCCGEKMLLINSESKEAVVNRTDYEIVSMDNLGLNNKTDSYEYKIQKLNHKYLLLQHALLTNPEGYEILSVRDVTSMFTELRQTAAWFLGIYLAVFCIAGLFIYLMMKRTVQQMEKLQEVAGKQEMLMGALAHEMKTPLTSIIGYSDTLRHVKLNDEQKDRALEHISREGKRLEKLSGKMLQMLGLHQNDSIKMESHSIGELLEHVVQLEAEQAAQRQIQLQTEYEDFSMKMDDELMESLLVNLIDNALRATEAGGRITVKAYKESGRQILEVADNGRGIPQEELGKITEAFYMVDKSRSRQEGGAGLGLALCVKIAEVHGGRLDITSQLGTGTKVRVIFDKKR</sequence>
<gene>
    <name evidence="10" type="primary">phoR_8</name>
    <name evidence="10" type="ORF">ERS852476_02461</name>
</gene>
<evidence type="ECO:0000259" key="9">
    <source>
        <dbReference type="PROSITE" id="PS50109"/>
    </source>
</evidence>
<feature type="domain" description="Histidine kinase" evidence="9">
    <location>
        <begin position="209"/>
        <end position="423"/>
    </location>
</feature>
<keyword evidence="6" id="KW-0418">Kinase</keyword>
<dbReference type="InterPro" id="IPR003594">
    <property type="entry name" value="HATPase_dom"/>
</dbReference>
<dbReference type="CDD" id="cd00082">
    <property type="entry name" value="HisKA"/>
    <property type="match status" value="1"/>
</dbReference>
<dbReference type="AlphaFoldDB" id="A0A174E224"/>
<dbReference type="EMBL" id="CYZP01000022">
    <property type="protein sequence ID" value="CUO30499.1"/>
    <property type="molecule type" value="Genomic_DNA"/>
</dbReference>
<keyword evidence="4" id="KW-0597">Phosphoprotein</keyword>
<evidence type="ECO:0000256" key="8">
    <source>
        <dbReference type="SAM" id="Phobius"/>
    </source>
</evidence>
<dbReference type="SUPFAM" id="SSF55874">
    <property type="entry name" value="ATPase domain of HSP90 chaperone/DNA topoisomerase II/histidine kinase"/>
    <property type="match status" value="1"/>
</dbReference>
<dbReference type="Proteomes" id="UP000095645">
    <property type="component" value="Unassembled WGS sequence"/>
</dbReference>
<dbReference type="RefSeq" id="WP_055058343.1">
    <property type="nucleotide sequence ID" value="NZ_CYZP01000022.1"/>
</dbReference>
<dbReference type="GO" id="GO:0016036">
    <property type="term" value="P:cellular response to phosphate starvation"/>
    <property type="evidence" value="ECO:0007669"/>
    <property type="project" value="TreeGrafter"/>
</dbReference>
<organism evidence="10 11">
    <name type="scientific">Blautia obeum</name>
    <dbReference type="NCBI Taxonomy" id="40520"/>
    <lineage>
        <taxon>Bacteria</taxon>
        <taxon>Bacillati</taxon>
        <taxon>Bacillota</taxon>
        <taxon>Clostridia</taxon>
        <taxon>Lachnospirales</taxon>
        <taxon>Lachnospiraceae</taxon>
        <taxon>Blautia</taxon>
    </lineage>
</organism>
<evidence type="ECO:0000256" key="3">
    <source>
        <dbReference type="ARBA" id="ARBA00012438"/>
    </source>
</evidence>
<dbReference type="InterPro" id="IPR036890">
    <property type="entry name" value="HATPase_C_sf"/>
</dbReference>
<dbReference type="SUPFAM" id="SSF47384">
    <property type="entry name" value="Homodimeric domain of signal transducing histidine kinase"/>
    <property type="match status" value="1"/>
</dbReference>
<dbReference type="SMART" id="SM00388">
    <property type="entry name" value="HisKA"/>
    <property type="match status" value="1"/>
</dbReference>
<dbReference type="InterPro" id="IPR036097">
    <property type="entry name" value="HisK_dim/P_sf"/>
</dbReference>
<dbReference type="Pfam" id="PF00512">
    <property type="entry name" value="HisKA"/>
    <property type="match status" value="1"/>
</dbReference>
<dbReference type="PANTHER" id="PTHR45453:SF1">
    <property type="entry name" value="PHOSPHATE REGULON SENSOR PROTEIN PHOR"/>
    <property type="match status" value="1"/>
</dbReference>
<evidence type="ECO:0000256" key="2">
    <source>
        <dbReference type="ARBA" id="ARBA00004370"/>
    </source>
</evidence>
<dbReference type="PANTHER" id="PTHR45453">
    <property type="entry name" value="PHOSPHATE REGULON SENSOR PROTEIN PHOR"/>
    <property type="match status" value="1"/>
</dbReference>
<comment type="subcellular location">
    <subcellularLocation>
        <location evidence="2">Membrane</location>
    </subcellularLocation>
</comment>
<dbReference type="PRINTS" id="PR00344">
    <property type="entry name" value="BCTRLSENSOR"/>
</dbReference>
<dbReference type="FunFam" id="3.30.565.10:FF:000006">
    <property type="entry name" value="Sensor histidine kinase WalK"/>
    <property type="match status" value="1"/>
</dbReference>
<dbReference type="GO" id="GO:0004721">
    <property type="term" value="F:phosphoprotein phosphatase activity"/>
    <property type="evidence" value="ECO:0007669"/>
    <property type="project" value="TreeGrafter"/>
</dbReference>
<dbReference type="SMART" id="SM00387">
    <property type="entry name" value="HATPase_c"/>
    <property type="match status" value="1"/>
</dbReference>
<dbReference type="InterPro" id="IPR050351">
    <property type="entry name" value="BphY/WalK/GraS-like"/>
</dbReference>
<dbReference type="InterPro" id="IPR005467">
    <property type="entry name" value="His_kinase_dom"/>
</dbReference>
<keyword evidence="8" id="KW-0812">Transmembrane</keyword>
<dbReference type="EC" id="2.7.13.3" evidence="3"/>
<keyword evidence="8" id="KW-1133">Transmembrane helix</keyword>
<keyword evidence="8" id="KW-0472">Membrane</keyword>
<evidence type="ECO:0000256" key="5">
    <source>
        <dbReference type="ARBA" id="ARBA00022679"/>
    </source>
</evidence>